<comment type="cofactor">
    <cofactor evidence="1">
        <name>[4Fe-4S] cluster</name>
        <dbReference type="ChEBI" id="CHEBI:49883"/>
    </cofactor>
</comment>
<keyword evidence="3" id="KW-0949">S-adenosyl-L-methionine</keyword>
<feature type="domain" description="Radical SAM core" evidence="9">
    <location>
        <begin position="11"/>
        <end position="219"/>
    </location>
</feature>
<organism evidence="10 11">
    <name type="scientific">Desulfofarcimen acetoxidans (strain ATCC 49208 / DSM 771 / KCTC 5769 / VKM B-1644 / 5575)</name>
    <name type="common">Desulfotomaculum acetoxidans</name>
    <dbReference type="NCBI Taxonomy" id="485916"/>
    <lineage>
        <taxon>Bacteria</taxon>
        <taxon>Bacillati</taxon>
        <taxon>Bacillota</taxon>
        <taxon>Clostridia</taxon>
        <taxon>Eubacteriales</taxon>
        <taxon>Peptococcaceae</taxon>
        <taxon>Desulfofarcimen</taxon>
    </lineage>
</organism>
<dbReference type="InterPro" id="IPR034391">
    <property type="entry name" value="AdoMet-like_SPASM_containing"/>
</dbReference>
<dbReference type="InterPro" id="IPR023913">
    <property type="entry name" value="MftC"/>
</dbReference>
<evidence type="ECO:0000256" key="7">
    <source>
        <dbReference type="ARBA" id="ARBA00023014"/>
    </source>
</evidence>
<dbReference type="InterPro" id="IPR058240">
    <property type="entry name" value="rSAM_sf"/>
</dbReference>
<dbReference type="NCBIfam" id="TIGR03962">
    <property type="entry name" value="mycofact_rSAM"/>
    <property type="match status" value="1"/>
</dbReference>
<dbReference type="PROSITE" id="PS51918">
    <property type="entry name" value="RADICAL_SAM"/>
    <property type="match status" value="1"/>
</dbReference>
<dbReference type="InterPro" id="IPR034480">
    <property type="entry name" value="Heme_synthase-like"/>
</dbReference>
<dbReference type="OrthoDB" id="7021155at2"/>
<dbReference type="SFLD" id="SFLDG01067">
    <property type="entry name" value="SPASM/twitch_domain_containing"/>
    <property type="match status" value="1"/>
</dbReference>
<dbReference type="InterPro" id="IPR013785">
    <property type="entry name" value="Aldolase_TIM"/>
</dbReference>
<evidence type="ECO:0000256" key="8">
    <source>
        <dbReference type="ARBA" id="ARBA00023239"/>
    </source>
</evidence>
<dbReference type="InterPro" id="IPR023885">
    <property type="entry name" value="4Fe4S-binding_SPASM_dom"/>
</dbReference>
<evidence type="ECO:0000313" key="11">
    <source>
        <dbReference type="Proteomes" id="UP000002217"/>
    </source>
</evidence>
<dbReference type="PANTHER" id="PTHR11228">
    <property type="entry name" value="RADICAL SAM DOMAIN PROTEIN"/>
    <property type="match status" value="1"/>
</dbReference>
<dbReference type="STRING" id="485916.Dtox_4272"/>
<dbReference type="SUPFAM" id="SSF102114">
    <property type="entry name" value="Radical SAM enzymes"/>
    <property type="match status" value="1"/>
</dbReference>
<keyword evidence="8" id="KW-0456">Lyase</keyword>
<dbReference type="eggNOG" id="COG0535">
    <property type="taxonomic scope" value="Bacteria"/>
</dbReference>
<dbReference type="AlphaFoldDB" id="C8VZJ4"/>
<keyword evidence="2" id="KW-0004">4Fe-4S</keyword>
<dbReference type="SFLD" id="SFLDS00029">
    <property type="entry name" value="Radical_SAM"/>
    <property type="match status" value="1"/>
</dbReference>
<dbReference type="SFLD" id="SFLDG01385">
    <property type="entry name" value="heme_carboxy_lyase_like"/>
    <property type="match status" value="1"/>
</dbReference>
<proteinExistence type="predicted"/>
<gene>
    <name evidence="10" type="ordered locus">Dtox_4272</name>
</gene>
<dbReference type="SFLD" id="SFLDG01387">
    <property type="entry name" value="BtrN-like_SPASM_domain_contain"/>
    <property type="match status" value="1"/>
</dbReference>
<name>C8VZJ4_DESAS</name>
<sequence length="337" mass="38386">MKEDYLYKKNLSAPVNVTWEITRRCNLSCCHCLSANILTDCDNDMNLTQCKQFIDDLDNIKVFQVNLGGGEPFWREDIMDILDYCHKKGIVTCVSTNGTLIDDYLASRLAQMDLTYIQVSVDGACPETNDRIRGEGVFKKAVHGIDLLNKYNFKNLSINTVVTRLNFKEMLDIYKMGKYYKAKTRLSRFRPSGRAKDVWEDYYLTREQIIELSEFLGNNKDVLTGDSFFSITAGERKNLGLNMCGAAKMTCSVTPDGNVYPCAFLQEEYFYAGNIIKQSLGEIWKNAAIFKTLRDLRIESCQTCPRFNTCHGGCPAVAFFLRNSLNCSDPECIQQIQ</sequence>
<dbReference type="NCBIfam" id="TIGR04085">
    <property type="entry name" value="rSAM_more_4Fe4S"/>
    <property type="match status" value="1"/>
</dbReference>
<evidence type="ECO:0000313" key="10">
    <source>
        <dbReference type="EMBL" id="ACV64939.1"/>
    </source>
</evidence>
<dbReference type="Proteomes" id="UP000002217">
    <property type="component" value="Chromosome"/>
</dbReference>
<keyword evidence="11" id="KW-1185">Reference proteome</keyword>
<dbReference type="Pfam" id="PF13186">
    <property type="entry name" value="SPASM"/>
    <property type="match status" value="1"/>
</dbReference>
<dbReference type="InterPro" id="IPR007197">
    <property type="entry name" value="rSAM"/>
</dbReference>
<evidence type="ECO:0000259" key="9">
    <source>
        <dbReference type="PROSITE" id="PS51918"/>
    </source>
</evidence>
<dbReference type="CDD" id="cd01335">
    <property type="entry name" value="Radical_SAM"/>
    <property type="match status" value="1"/>
</dbReference>
<accession>C8VZJ4</accession>
<keyword evidence="7" id="KW-0411">Iron-sulfur</keyword>
<evidence type="ECO:0000256" key="5">
    <source>
        <dbReference type="ARBA" id="ARBA00023002"/>
    </source>
</evidence>
<protein>
    <submittedName>
        <fullName evidence="10">Radical SAM domain protein</fullName>
    </submittedName>
</protein>
<keyword evidence="5" id="KW-0560">Oxidoreductase</keyword>
<dbReference type="SFLD" id="SFLDF00316">
    <property type="entry name" value="C-terminal_tyrosine_decarboxyl"/>
    <property type="match status" value="1"/>
</dbReference>
<evidence type="ECO:0000256" key="2">
    <source>
        <dbReference type="ARBA" id="ARBA00022485"/>
    </source>
</evidence>
<dbReference type="RefSeq" id="WP_015759609.1">
    <property type="nucleotide sequence ID" value="NC_013216.1"/>
</dbReference>
<evidence type="ECO:0000256" key="4">
    <source>
        <dbReference type="ARBA" id="ARBA00022723"/>
    </source>
</evidence>
<dbReference type="GO" id="GO:0046872">
    <property type="term" value="F:metal ion binding"/>
    <property type="evidence" value="ECO:0007669"/>
    <property type="project" value="UniProtKB-KW"/>
</dbReference>
<keyword evidence="6" id="KW-0408">Iron</keyword>
<evidence type="ECO:0000256" key="6">
    <source>
        <dbReference type="ARBA" id="ARBA00023004"/>
    </source>
</evidence>
<dbReference type="InterPro" id="IPR050377">
    <property type="entry name" value="Radical_SAM_PqqE_MftC-like"/>
</dbReference>
<dbReference type="GO" id="GO:0003824">
    <property type="term" value="F:catalytic activity"/>
    <property type="evidence" value="ECO:0007669"/>
    <property type="project" value="InterPro"/>
</dbReference>
<reference evidence="10 11" key="1">
    <citation type="journal article" date="2009" name="Stand. Genomic Sci.">
        <title>Complete genome sequence of Desulfotomaculum acetoxidans type strain (5575).</title>
        <authorList>
            <person name="Spring S."/>
            <person name="Lapidus A."/>
            <person name="Schroder M."/>
            <person name="Gleim D."/>
            <person name="Sims D."/>
            <person name="Meincke L."/>
            <person name="Glavina Del Rio T."/>
            <person name="Tice H."/>
            <person name="Copeland A."/>
            <person name="Cheng J.F."/>
            <person name="Lucas S."/>
            <person name="Chen F."/>
            <person name="Nolan M."/>
            <person name="Bruce D."/>
            <person name="Goodwin L."/>
            <person name="Pitluck S."/>
            <person name="Ivanova N."/>
            <person name="Mavromatis K."/>
            <person name="Mikhailova N."/>
            <person name="Pati A."/>
            <person name="Chen A."/>
            <person name="Palaniappan K."/>
            <person name="Land M."/>
            <person name="Hauser L."/>
            <person name="Chang Y.J."/>
            <person name="Jeffries C.D."/>
            <person name="Chain P."/>
            <person name="Saunders E."/>
            <person name="Brettin T."/>
            <person name="Detter J.C."/>
            <person name="Goker M."/>
            <person name="Bristow J."/>
            <person name="Eisen J.A."/>
            <person name="Markowitz V."/>
            <person name="Hugenholtz P."/>
            <person name="Kyrpides N.C."/>
            <person name="Klenk H.P."/>
            <person name="Han C."/>
        </authorList>
    </citation>
    <scope>NUCLEOTIDE SEQUENCE [LARGE SCALE GENOMIC DNA]</scope>
    <source>
        <strain evidence="11">ATCC 49208 / DSM 771 / VKM B-1644</strain>
    </source>
</reference>
<dbReference type="GO" id="GO:0051539">
    <property type="term" value="F:4 iron, 4 sulfur cluster binding"/>
    <property type="evidence" value="ECO:0007669"/>
    <property type="project" value="UniProtKB-KW"/>
</dbReference>
<dbReference type="HOGENOM" id="CLU_009273_4_2_9"/>
<dbReference type="KEGG" id="dae:Dtox_4272"/>
<dbReference type="PIRSF" id="PIRSF037420">
    <property type="entry name" value="PQQ_syn_pqqE"/>
    <property type="match status" value="1"/>
</dbReference>
<dbReference type="Pfam" id="PF04055">
    <property type="entry name" value="Radical_SAM"/>
    <property type="match status" value="1"/>
</dbReference>
<keyword evidence="4" id="KW-0479">Metal-binding</keyword>
<dbReference type="PANTHER" id="PTHR11228:SF7">
    <property type="entry name" value="PQQA PEPTIDE CYCLASE"/>
    <property type="match status" value="1"/>
</dbReference>
<dbReference type="InterPro" id="IPR017200">
    <property type="entry name" value="PqqE-like"/>
</dbReference>
<evidence type="ECO:0000256" key="1">
    <source>
        <dbReference type="ARBA" id="ARBA00001966"/>
    </source>
</evidence>
<dbReference type="Gene3D" id="3.20.20.70">
    <property type="entry name" value="Aldolase class I"/>
    <property type="match status" value="1"/>
</dbReference>
<evidence type="ECO:0000256" key="3">
    <source>
        <dbReference type="ARBA" id="ARBA00022691"/>
    </source>
</evidence>
<dbReference type="EMBL" id="CP001720">
    <property type="protein sequence ID" value="ACV64939.1"/>
    <property type="molecule type" value="Genomic_DNA"/>
</dbReference>
<dbReference type="SFLD" id="SFLDG01386">
    <property type="entry name" value="main_SPASM_domain-containing"/>
    <property type="match status" value="1"/>
</dbReference>